<dbReference type="SUPFAM" id="SSF52058">
    <property type="entry name" value="L domain-like"/>
    <property type="match status" value="1"/>
</dbReference>
<dbReference type="AlphaFoldDB" id="A0A0U1LLD4"/>
<dbReference type="EMBL" id="CVMT01000001">
    <property type="protein sequence ID" value="CRG83803.1"/>
    <property type="molecule type" value="Genomic_DNA"/>
</dbReference>
<dbReference type="OrthoDB" id="536881at2759"/>
<sequence length="315" mass="34414">MAQICTPEYGYEGYSYMVEGQCDLDNITAGCTTVNGSISMSVNYTGGFYLPNIRNITGNIRWYLSEPLDAVPKTTSMHLPDLEFLGGTLDVSSIPTLQSFVAPQLQTVEWAANIEYAQEVDLRSLVDLEYLTITGNVSSLRLDSLRQVRQDILICNMDECDSKNSPNGVLNVSLPALHDTGHLNAEGRFSSFDTPNLTNLTGFGTAFYNIKLVTSGEAPINISFPELKYIQGEDLQSISVSIPDISNMTAWFSVNAYNQLDINLPFQEAQDILLTGNISSVQFPNLTSVDTFTVNSVASLDLMFGVVVGVVIGLL</sequence>
<accession>A0A0U1LLD4</accession>
<reference evidence="1 2" key="1">
    <citation type="submission" date="2015-04" db="EMBL/GenBank/DDBJ databases">
        <authorList>
            <person name="Syromyatnikov M.Y."/>
            <person name="Popov V.N."/>
        </authorList>
    </citation>
    <scope>NUCLEOTIDE SEQUENCE [LARGE SCALE GENOMIC DNA]</scope>
    <source>
        <strain evidence="1">WF-38-12</strain>
    </source>
</reference>
<gene>
    <name evidence="1" type="ORF">PISL3812_01159</name>
</gene>
<evidence type="ECO:0000313" key="2">
    <source>
        <dbReference type="Proteomes" id="UP000054383"/>
    </source>
</evidence>
<keyword evidence="2" id="KW-1185">Reference proteome</keyword>
<evidence type="ECO:0008006" key="3">
    <source>
        <dbReference type="Google" id="ProtNLM"/>
    </source>
</evidence>
<dbReference type="Proteomes" id="UP000054383">
    <property type="component" value="Unassembled WGS sequence"/>
</dbReference>
<protein>
    <recommendedName>
        <fullName evidence="3">Protein ecm33</fullName>
    </recommendedName>
</protein>
<dbReference type="OMA" id="CHVENSA"/>
<proteinExistence type="predicted"/>
<organism evidence="1 2">
    <name type="scientific">Talaromyces islandicus</name>
    <name type="common">Penicillium islandicum</name>
    <dbReference type="NCBI Taxonomy" id="28573"/>
    <lineage>
        <taxon>Eukaryota</taxon>
        <taxon>Fungi</taxon>
        <taxon>Dikarya</taxon>
        <taxon>Ascomycota</taxon>
        <taxon>Pezizomycotina</taxon>
        <taxon>Eurotiomycetes</taxon>
        <taxon>Eurotiomycetidae</taxon>
        <taxon>Eurotiales</taxon>
        <taxon>Trichocomaceae</taxon>
        <taxon>Talaromyces</taxon>
        <taxon>Talaromyces sect. Islandici</taxon>
    </lineage>
</organism>
<name>A0A0U1LLD4_TALIS</name>
<evidence type="ECO:0000313" key="1">
    <source>
        <dbReference type="EMBL" id="CRG83803.1"/>
    </source>
</evidence>
<dbReference type="STRING" id="28573.A0A0U1LLD4"/>